<protein>
    <submittedName>
        <fullName evidence="1">Uncharacterized protein</fullName>
    </submittedName>
</protein>
<proteinExistence type="predicted"/>
<comment type="caution">
    <text evidence="1">The sequence shown here is derived from an EMBL/GenBank/DDBJ whole genome shotgun (WGS) entry which is preliminary data.</text>
</comment>
<gene>
    <name evidence="1" type="ORF">LCGC14_0235420</name>
</gene>
<sequence>MKRYGNVEQTIVTKRECIELRCDLCGRIAENPNWESGPFEYCTVGTGKGSLKSTSSVDGDFDWQELDLCHECADWLIDEIRHHRITREQEDRL</sequence>
<dbReference type="EMBL" id="LAZR01000116">
    <property type="protein sequence ID" value="KKN89696.1"/>
    <property type="molecule type" value="Genomic_DNA"/>
</dbReference>
<accession>A0A0F9WTQ2</accession>
<organism evidence="1">
    <name type="scientific">marine sediment metagenome</name>
    <dbReference type="NCBI Taxonomy" id="412755"/>
    <lineage>
        <taxon>unclassified sequences</taxon>
        <taxon>metagenomes</taxon>
        <taxon>ecological metagenomes</taxon>
    </lineage>
</organism>
<evidence type="ECO:0000313" key="1">
    <source>
        <dbReference type="EMBL" id="KKN89696.1"/>
    </source>
</evidence>
<dbReference type="AlphaFoldDB" id="A0A0F9WTQ2"/>
<reference evidence="1" key="1">
    <citation type="journal article" date="2015" name="Nature">
        <title>Complex archaea that bridge the gap between prokaryotes and eukaryotes.</title>
        <authorList>
            <person name="Spang A."/>
            <person name="Saw J.H."/>
            <person name="Jorgensen S.L."/>
            <person name="Zaremba-Niedzwiedzka K."/>
            <person name="Martijn J."/>
            <person name="Lind A.E."/>
            <person name="van Eijk R."/>
            <person name="Schleper C."/>
            <person name="Guy L."/>
            <person name="Ettema T.J."/>
        </authorList>
    </citation>
    <scope>NUCLEOTIDE SEQUENCE</scope>
</reference>
<name>A0A0F9WTQ2_9ZZZZ</name>